<reference evidence="2" key="1">
    <citation type="submission" date="2024-05" db="EMBL/GenBank/DDBJ databases">
        <title>Herbiconiux sp. A18JL235.</title>
        <authorList>
            <person name="Zhang G."/>
        </authorList>
    </citation>
    <scope>NUCLEOTIDE SEQUENCE</scope>
    <source>
        <strain evidence="2">A18JL235</strain>
    </source>
</reference>
<dbReference type="EMBL" id="CP162511">
    <property type="protein sequence ID" value="XDI06660.1"/>
    <property type="molecule type" value="Genomic_DNA"/>
</dbReference>
<name>A0AB39BJQ9_9MICO</name>
<dbReference type="AlphaFoldDB" id="A0AB39BJQ9"/>
<dbReference type="RefSeq" id="WP_368499039.1">
    <property type="nucleotide sequence ID" value="NZ_CP162511.1"/>
</dbReference>
<gene>
    <name evidence="2" type="ORF">ABFY20_06040</name>
</gene>
<feature type="compositionally biased region" description="Basic and acidic residues" evidence="1">
    <location>
        <begin position="15"/>
        <end position="24"/>
    </location>
</feature>
<evidence type="ECO:0000256" key="1">
    <source>
        <dbReference type="SAM" id="MobiDB-lite"/>
    </source>
</evidence>
<proteinExistence type="predicted"/>
<evidence type="ECO:0008006" key="3">
    <source>
        <dbReference type="Google" id="ProtNLM"/>
    </source>
</evidence>
<protein>
    <recommendedName>
        <fullName evidence="3">BatC protein</fullName>
    </recommendedName>
</protein>
<sequence>MTDQTPHQPGDDTDDLRGGDRPDADELPDGSSSDGSESSEGEDTASGGGADE</sequence>
<accession>A0AB39BJQ9</accession>
<evidence type="ECO:0000313" key="2">
    <source>
        <dbReference type="EMBL" id="XDI06660.1"/>
    </source>
</evidence>
<organism evidence="2">
    <name type="scientific">Herbiconiux sp. A18JL235</name>
    <dbReference type="NCBI Taxonomy" id="3152363"/>
    <lineage>
        <taxon>Bacteria</taxon>
        <taxon>Bacillati</taxon>
        <taxon>Actinomycetota</taxon>
        <taxon>Actinomycetes</taxon>
        <taxon>Micrococcales</taxon>
        <taxon>Microbacteriaceae</taxon>
        <taxon>Herbiconiux</taxon>
    </lineage>
</organism>
<feature type="region of interest" description="Disordered" evidence="1">
    <location>
        <begin position="1"/>
        <end position="52"/>
    </location>
</feature>